<name>A0A813IGS9_POLGL</name>
<feature type="region of interest" description="Disordered" evidence="3">
    <location>
        <begin position="216"/>
        <end position="240"/>
    </location>
</feature>
<dbReference type="InterPro" id="IPR002885">
    <property type="entry name" value="PPR_rpt"/>
</dbReference>
<feature type="repeat" description="PPR" evidence="2">
    <location>
        <begin position="91"/>
        <end position="125"/>
    </location>
</feature>
<dbReference type="Pfam" id="PF01535">
    <property type="entry name" value="PPR"/>
    <property type="match status" value="1"/>
</dbReference>
<dbReference type="InterPro" id="IPR011990">
    <property type="entry name" value="TPR-like_helical_dom_sf"/>
</dbReference>
<proteinExistence type="predicted"/>
<sequence>MAEFEGVPRAIAKLGRRRQWQQAVSLIEELRTRRGDEPSEVAALGAVIGACAKGLQWELALHFLEEQVASSSQSPSSGFGTGTGSSRPCPSVVSFNAAVGACGKARQWERVLQLMADMHRLHISPNSITTSAVLQAVTDTPDSKAWHSVLERLQAMAASSRGPAKNTGNSAQYLSAHGVSLQGDGAIVAKGRSETIGSSSGNGASERVVAHASLQGDGAADLRSSSSSSGPWKLLESEAKGSNEEWAPAISFFQTSASGGASASSASAVHEGRRFEAFPSWALPLALLGQEAEKRRTAGLSPSPSPLKVVVSSSFDRRNGSPPLKDEKAPTSGKQQSESRGTLGEAPAPDGETDAFQLPGVSLFLRPRRGRRRGEERGRRLAGGEREGDEAETETTAEGGRSQAPSLPETPSQPSTSPSPPASGTSSRPLHGAPSPSTSSPSASGAGGMNPEEAALLSALWACEEAGRWQEALALLRSLEAVASLAAATPSLSSETSAEAAAPPFRLSAESYTSVMSACEASGEWALALSLLSDALHAQGGSLVPGTMSDVIMSAFAQGEKWQDALEWISEMRQHGMEINDHIIDSAIVACIAAGRWEEVWALVADRSN</sequence>
<accession>A0A813IGS9</accession>
<feature type="region of interest" description="Disordered" evidence="3">
    <location>
        <begin position="296"/>
        <end position="450"/>
    </location>
</feature>
<comment type="caution">
    <text evidence="4">The sequence shown here is derived from an EMBL/GenBank/DDBJ whole genome shotgun (WGS) entry which is preliminary data.</text>
</comment>
<dbReference type="Gene3D" id="1.25.40.10">
    <property type="entry name" value="Tetratricopeptide repeat domain"/>
    <property type="match status" value="2"/>
</dbReference>
<protein>
    <submittedName>
        <fullName evidence="4">Uncharacterized protein</fullName>
    </submittedName>
</protein>
<dbReference type="EMBL" id="CAJNNW010007549">
    <property type="protein sequence ID" value="CAE8649334.1"/>
    <property type="molecule type" value="Genomic_DNA"/>
</dbReference>
<dbReference type="AlphaFoldDB" id="A0A813IGS9"/>
<evidence type="ECO:0000256" key="3">
    <source>
        <dbReference type="SAM" id="MobiDB-lite"/>
    </source>
</evidence>
<evidence type="ECO:0000313" key="4">
    <source>
        <dbReference type="EMBL" id="CAE8649334.1"/>
    </source>
</evidence>
<evidence type="ECO:0000256" key="2">
    <source>
        <dbReference type="PROSITE-ProRule" id="PRU00708"/>
    </source>
</evidence>
<keyword evidence="1" id="KW-0677">Repeat</keyword>
<dbReference type="PANTHER" id="PTHR47447:SF17">
    <property type="entry name" value="OS12G0638900 PROTEIN"/>
    <property type="match status" value="1"/>
</dbReference>
<reference evidence="4" key="1">
    <citation type="submission" date="2021-02" db="EMBL/GenBank/DDBJ databases">
        <authorList>
            <person name="Dougan E. K."/>
            <person name="Rhodes N."/>
            <person name="Thang M."/>
            <person name="Chan C."/>
        </authorList>
    </citation>
    <scope>NUCLEOTIDE SEQUENCE</scope>
</reference>
<dbReference type="Proteomes" id="UP000626109">
    <property type="component" value="Unassembled WGS sequence"/>
</dbReference>
<evidence type="ECO:0000313" key="5">
    <source>
        <dbReference type="Proteomes" id="UP000626109"/>
    </source>
</evidence>
<dbReference type="NCBIfam" id="TIGR00756">
    <property type="entry name" value="PPR"/>
    <property type="match status" value="1"/>
</dbReference>
<feature type="compositionally biased region" description="Low complexity" evidence="3">
    <location>
        <begin position="396"/>
        <end position="444"/>
    </location>
</feature>
<dbReference type="PANTHER" id="PTHR47447">
    <property type="entry name" value="OS03G0856100 PROTEIN"/>
    <property type="match status" value="1"/>
</dbReference>
<evidence type="ECO:0000256" key="1">
    <source>
        <dbReference type="ARBA" id="ARBA00022737"/>
    </source>
</evidence>
<feature type="compositionally biased region" description="Basic and acidic residues" evidence="3">
    <location>
        <begin position="373"/>
        <end position="386"/>
    </location>
</feature>
<dbReference type="Pfam" id="PF13041">
    <property type="entry name" value="PPR_2"/>
    <property type="match status" value="1"/>
</dbReference>
<feature type="compositionally biased region" description="Low complexity" evidence="3">
    <location>
        <begin position="300"/>
        <end position="314"/>
    </location>
</feature>
<gene>
    <name evidence="4" type="ORF">PGLA2088_LOCUS7324</name>
</gene>
<organism evidence="4 5">
    <name type="scientific">Polarella glacialis</name>
    <name type="common">Dinoflagellate</name>
    <dbReference type="NCBI Taxonomy" id="89957"/>
    <lineage>
        <taxon>Eukaryota</taxon>
        <taxon>Sar</taxon>
        <taxon>Alveolata</taxon>
        <taxon>Dinophyceae</taxon>
        <taxon>Suessiales</taxon>
        <taxon>Suessiaceae</taxon>
        <taxon>Polarella</taxon>
    </lineage>
</organism>
<dbReference type="PROSITE" id="PS51375">
    <property type="entry name" value="PPR"/>
    <property type="match status" value="1"/>
</dbReference>
<feature type="compositionally biased region" description="Basic and acidic residues" evidence="3">
    <location>
        <begin position="315"/>
        <end position="329"/>
    </location>
</feature>